<accession>A0ABU2J8D5</accession>
<dbReference type="PROSITE" id="PS50995">
    <property type="entry name" value="HTH_MARR_2"/>
    <property type="match status" value="1"/>
</dbReference>
<dbReference type="PANTHER" id="PTHR33164">
    <property type="entry name" value="TRANSCRIPTIONAL REGULATOR, MARR FAMILY"/>
    <property type="match status" value="1"/>
</dbReference>
<dbReference type="Pfam" id="PF01047">
    <property type="entry name" value="MarR"/>
    <property type="match status" value="1"/>
</dbReference>
<organism evidence="2 3">
    <name type="scientific">Jatrophihabitans lederbergiae</name>
    <dbReference type="NCBI Taxonomy" id="3075547"/>
    <lineage>
        <taxon>Bacteria</taxon>
        <taxon>Bacillati</taxon>
        <taxon>Actinomycetota</taxon>
        <taxon>Actinomycetes</taxon>
        <taxon>Jatrophihabitantales</taxon>
        <taxon>Jatrophihabitantaceae</taxon>
        <taxon>Jatrophihabitans</taxon>
    </lineage>
</organism>
<dbReference type="InterPro" id="IPR036390">
    <property type="entry name" value="WH_DNA-bd_sf"/>
</dbReference>
<dbReference type="InterPro" id="IPR039422">
    <property type="entry name" value="MarR/SlyA-like"/>
</dbReference>
<dbReference type="InterPro" id="IPR036388">
    <property type="entry name" value="WH-like_DNA-bd_sf"/>
</dbReference>
<sequence length="195" mass="21368">MAYCFATPTGLLATVANRNSWVETWWMPDERQTPRRRGAHDEEAGAVLAACRVLVAVSAQSVAAVEDVADLIEFRALVIVASGGSVSLSTLAEAANIHLSRASRLCDRLVVKGLINRADDPANRRQLTLTLTSDGERVVGRVMQRRREVILPILARMNEQLSPQRRAELVSLLREFAAAGGEPSDPDLWGMGWRP</sequence>
<reference evidence="3" key="1">
    <citation type="submission" date="2023-07" db="EMBL/GenBank/DDBJ databases">
        <title>30 novel species of actinomycetes from the DSMZ collection.</title>
        <authorList>
            <person name="Nouioui I."/>
        </authorList>
    </citation>
    <scope>NUCLEOTIDE SEQUENCE [LARGE SCALE GENOMIC DNA]</scope>
    <source>
        <strain evidence="3">DSM 44399</strain>
    </source>
</reference>
<dbReference type="Proteomes" id="UP001183176">
    <property type="component" value="Unassembled WGS sequence"/>
</dbReference>
<dbReference type="RefSeq" id="WP_311422397.1">
    <property type="nucleotide sequence ID" value="NZ_JAVREH010000006.1"/>
</dbReference>
<keyword evidence="3" id="KW-1185">Reference proteome</keyword>
<feature type="domain" description="HTH marR-type" evidence="1">
    <location>
        <begin position="40"/>
        <end position="178"/>
    </location>
</feature>
<name>A0ABU2J8D5_9ACTN</name>
<protein>
    <submittedName>
        <fullName evidence="2">MarR family transcriptional regulator</fullName>
    </submittedName>
</protein>
<dbReference type="InterPro" id="IPR000835">
    <property type="entry name" value="HTH_MarR-typ"/>
</dbReference>
<dbReference type="SUPFAM" id="SSF46785">
    <property type="entry name" value="Winged helix' DNA-binding domain"/>
    <property type="match status" value="1"/>
</dbReference>
<dbReference type="Gene3D" id="1.10.10.10">
    <property type="entry name" value="Winged helix-like DNA-binding domain superfamily/Winged helix DNA-binding domain"/>
    <property type="match status" value="1"/>
</dbReference>
<gene>
    <name evidence="2" type="ORF">RM423_07530</name>
</gene>
<comment type="caution">
    <text evidence="2">The sequence shown here is derived from an EMBL/GenBank/DDBJ whole genome shotgun (WGS) entry which is preliminary data.</text>
</comment>
<evidence type="ECO:0000313" key="3">
    <source>
        <dbReference type="Proteomes" id="UP001183176"/>
    </source>
</evidence>
<evidence type="ECO:0000313" key="2">
    <source>
        <dbReference type="EMBL" id="MDT0261245.1"/>
    </source>
</evidence>
<evidence type="ECO:0000259" key="1">
    <source>
        <dbReference type="PROSITE" id="PS50995"/>
    </source>
</evidence>
<proteinExistence type="predicted"/>
<dbReference type="SMART" id="SM00347">
    <property type="entry name" value="HTH_MARR"/>
    <property type="match status" value="1"/>
</dbReference>
<dbReference type="EMBL" id="JAVREH010000006">
    <property type="protein sequence ID" value="MDT0261245.1"/>
    <property type="molecule type" value="Genomic_DNA"/>
</dbReference>
<dbReference type="PANTHER" id="PTHR33164:SF94">
    <property type="entry name" value="TRANSCRIPTIONAL REGULATORY PROTEIN-RELATED"/>
    <property type="match status" value="1"/>
</dbReference>